<evidence type="ECO:0000259" key="3">
    <source>
        <dbReference type="Pfam" id="PF12850"/>
    </source>
</evidence>
<dbReference type="InterPro" id="IPR024654">
    <property type="entry name" value="Calcineurin-like_PHP_lpxH"/>
</dbReference>
<dbReference type="Gene3D" id="3.60.21.10">
    <property type="match status" value="1"/>
</dbReference>
<sequence length="185" mass="20391">MKIGVMSDTHGSLVYFEKALEVLSDCDILLHAGDVLYHGPRNDLPKGYNPKGVISKINELDNILIARGNCDADVDQMVINHPIQGPYVLSQFGETRILINHGYVDSKEETIKKAKSMGADILILGHTHVKELYVDENLIVINPGSTSIPKDGSHSVATIDIIQTHDELDLDINLIDINTKEVINL</sequence>
<gene>
    <name evidence="4" type="primary">yfcE</name>
    <name evidence="4" type="ORF">H8891_00065</name>
</gene>
<dbReference type="NCBIfam" id="NF006988">
    <property type="entry name" value="PRK09453.1"/>
    <property type="match status" value="1"/>
</dbReference>
<evidence type="ECO:0000313" key="4">
    <source>
        <dbReference type="EMBL" id="MBC6002182.1"/>
    </source>
</evidence>
<dbReference type="Proteomes" id="UP000611796">
    <property type="component" value="Unassembled WGS sequence"/>
</dbReference>
<dbReference type="InterPro" id="IPR041802">
    <property type="entry name" value="MPP_YfcE"/>
</dbReference>
<reference evidence="4 5" key="1">
    <citation type="submission" date="2020-08" db="EMBL/GenBank/DDBJ databases">
        <authorList>
            <person name="Liu C."/>
            <person name="Sun Q."/>
        </authorList>
    </citation>
    <scope>NUCLEOTIDE SEQUENCE [LARGE SCALE GENOMIC DNA]</scope>
    <source>
        <strain evidence="4 5">NSJ-45</strain>
    </source>
</reference>
<feature type="domain" description="Calcineurin-like phosphoesterase" evidence="3">
    <location>
        <begin position="1"/>
        <end position="161"/>
    </location>
</feature>
<dbReference type="PANTHER" id="PTHR43165:SF1">
    <property type="entry name" value="PHOSPHODIESTERASE MJ0936"/>
    <property type="match status" value="1"/>
</dbReference>
<dbReference type="GO" id="GO:0016787">
    <property type="term" value="F:hydrolase activity"/>
    <property type="evidence" value="ECO:0007669"/>
    <property type="project" value="UniProtKB-KW"/>
</dbReference>
<dbReference type="Pfam" id="PF12850">
    <property type="entry name" value="Metallophos_2"/>
    <property type="match status" value="1"/>
</dbReference>
<accession>A0ABR7JZ85</accession>
<keyword evidence="4" id="KW-0378">Hydrolase</keyword>
<dbReference type="CDD" id="cd00841">
    <property type="entry name" value="MPP_YfcE"/>
    <property type="match status" value="1"/>
</dbReference>
<comment type="similarity">
    <text evidence="1 2">Belongs to the metallophosphoesterase superfamily. YfcE family.</text>
</comment>
<dbReference type="SUPFAM" id="SSF56300">
    <property type="entry name" value="Metallo-dependent phosphatases"/>
    <property type="match status" value="1"/>
</dbReference>
<dbReference type="InterPro" id="IPR000979">
    <property type="entry name" value="Phosphodiesterase_MJ0936/Vps29"/>
</dbReference>
<dbReference type="EC" id="3.1.4.-" evidence="2"/>
<dbReference type="EMBL" id="JACRWD010000001">
    <property type="protein sequence ID" value="MBC6002182.1"/>
    <property type="molecule type" value="Genomic_DNA"/>
</dbReference>
<organism evidence="4 5">
    <name type="scientific">Paeniclostridium hominis</name>
    <dbReference type="NCBI Taxonomy" id="2764329"/>
    <lineage>
        <taxon>Bacteria</taxon>
        <taxon>Bacillati</taxon>
        <taxon>Bacillota</taxon>
        <taxon>Clostridia</taxon>
        <taxon>Peptostreptococcales</taxon>
        <taxon>Peptostreptococcaceae</taxon>
        <taxon>Paeniclostridium</taxon>
    </lineage>
</organism>
<name>A0ABR7JZ85_9FIRM</name>
<evidence type="ECO:0000313" key="5">
    <source>
        <dbReference type="Proteomes" id="UP000611796"/>
    </source>
</evidence>
<evidence type="ECO:0000256" key="2">
    <source>
        <dbReference type="RuleBase" id="RU362039"/>
    </source>
</evidence>
<comment type="caution">
    <text evidence="4">The sequence shown here is derived from an EMBL/GenBank/DDBJ whole genome shotgun (WGS) entry which is preliminary data.</text>
</comment>
<proteinExistence type="inferred from homology"/>
<dbReference type="PANTHER" id="PTHR43165">
    <property type="entry name" value="METALLOPHOSPHOESTERASE"/>
    <property type="match status" value="1"/>
</dbReference>
<dbReference type="InterPro" id="IPR053193">
    <property type="entry name" value="MetalloPDE_YfcE-like"/>
</dbReference>
<dbReference type="InterPro" id="IPR029052">
    <property type="entry name" value="Metallo-depent_PP-like"/>
</dbReference>
<keyword evidence="5" id="KW-1185">Reference proteome</keyword>
<evidence type="ECO:0000256" key="1">
    <source>
        <dbReference type="ARBA" id="ARBA00008950"/>
    </source>
</evidence>
<dbReference type="NCBIfam" id="TIGR00040">
    <property type="entry name" value="yfcE"/>
    <property type="match status" value="1"/>
</dbReference>
<comment type="cofactor">
    <cofactor evidence="2">
        <name>a divalent metal cation</name>
        <dbReference type="ChEBI" id="CHEBI:60240"/>
    </cofactor>
</comment>
<keyword evidence="2" id="KW-0479">Metal-binding</keyword>
<dbReference type="RefSeq" id="WP_187004705.1">
    <property type="nucleotide sequence ID" value="NZ_JACRWD010000001.1"/>
</dbReference>
<protein>
    <recommendedName>
        <fullName evidence="2">Phosphoesterase</fullName>
        <ecNumber evidence="2">3.1.4.-</ecNumber>
    </recommendedName>
</protein>